<organism evidence="1 2">
    <name type="scientific">Candidatus Eisenbergiella merdigallinarum</name>
    <dbReference type="NCBI Taxonomy" id="2838552"/>
    <lineage>
        <taxon>Bacteria</taxon>
        <taxon>Bacillati</taxon>
        <taxon>Bacillota</taxon>
        <taxon>Clostridia</taxon>
        <taxon>Lachnospirales</taxon>
        <taxon>Lachnospiraceae</taxon>
        <taxon>Eisenbergiella</taxon>
    </lineage>
</organism>
<dbReference type="AlphaFoldDB" id="A0A9D2MQQ7"/>
<sequence>MDLLDRINLKKNMPKLAFTILAGGAAVCAANEALRKREVKKLRAKASRLAQENLNLIELACDEVMVKRGWENRILPIDSIDVHKIRMCRSANDAERALYTALVHCLSRDAEGECTLESIHESISGWYDVDNDTPISSQVENAEMTVDMICGYLGKGRNAFLSDFSRQTLVKGAVLLENDVTWAVNSLRPDGICTGRGGK</sequence>
<reference evidence="1" key="1">
    <citation type="journal article" date="2021" name="PeerJ">
        <title>Extensive microbial diversity within the chicken gut microbiome revealed by metagenomics and culture.</title>
        <authorList>
            <person name="Gilroy R."/>
            <person name="Ravi A."/>
            <person name="Getino M."/>
            <person name="Pursley I."/>
            <person name="Horton D.L."/>
            <person name="Alikhan N.F."/>
            <person name="Baker D."/>
            <person name="Gharbi K."/>
            <person name="Hall N."/>
            <person name="Watson M."/>
            <person name="Adriaenssens E.M."/>
            <person name="Foster-Nyarko E."/>
            <person name="Jarju S."/>
            <person name="Secka A."/>
            <person name="Antonio M."/>
            <person name="Oren A."/>
            <person name="Chaudhuri R.R."/>
            <person name="La Ragione R."/>
            <person name="Hildebrand F."/>
            <person name="Pallen M.J."/>
        </authorList>
    </citation>
    <scope>NUCLEOTIDE SEQUENCE</scope>
    <source>
        <strain evidence="1">USAMLcec3-2134</strain>
    </source>
</reference>
<proteinExistence type="predicted"/>
<evidence type="ECO:0000313" key="2">
    <source>
        <dbReference type="Proteomes" id="UP000886883"/>
    </source>
</evidence>
<dbReference type="EMBL" id="DWXE01000006">
    <property type="protein sequence ID" value="HJB90240.1"/>
    <property type="molecule type" value="Genomic_DNA"/>
</dbReference>
<name>A0A9D2MQQ7_9FIRM</name>
<gene>
    <name evidence="1" type="ORF">H9763_02100</name>
</gene>
<reference evidence="1" key="2">
    <citation type="submission" date="2021-04" db="EMBL/GenBank/DDBJ databases">
        <authorList>
            <person name="Gilroy R."/>
        </authorList>
    </citation>
    <scope>NUCLEOTIDE SEQUENCE</scope>
    <source>
        <strain evidence="1">USAMLcec3-2134</strain>
    </source>
</reference>
<accession>A0A9D2MQQ7</accession>
<evidence type="ECO:0000313" key="1">
    <source>
        <dbReference type="EMBL" id="HJB90240.1"/>
    </source>
</evidence>
<protein>
    <submittedName>
        <fullName evidence="1">Uncharacterized protein</fullName>
    </submittedName>
</protein>
<dbReference type="Proteomes" id="UP000886883">
    <property type="component" value="Unassembled WGS sequence"/>
</dbReference>
<comment type="caution">
    <text evidence="1">The sequence shown here is derived from an EMBL/GenBank/DDBJ whole genome shotgun (WGS) entry which is preliminary data.</text>
</comment>